<dbReference type="STRING" id="862908.BMS_2089"/>
<dbReference type="HOGENOM" id="CLU_1347353_0_0_7"/>
<dbReference type="Proteomes" id="UP000008963">
    <property type="component" value="Chromosome"/>
</dbReference>
<dbReference type="KEGG" id="bmx:BMS_2089"/>
<evidence type="ECO:0000313" key="1">
    <source>
        <dbReference type="EMBL" id="CBW26900.1"/>
    </source>
</evidence>
<protein>
    <submittedName>
        <fullName evidence="1">Exported protein</fullName>
    </submittedName>
</protein>
<reference evidence="2" key="1">
    <citation type="journal article" date="2013" name="ISME J.">
        <title>A small predatory core genome in the divergent marine Bacteriovorax marinus SJ and the terrestrial Bdellovibrio bacteriovorus.</title>
        <authorList>
            <person name="Crossman L.C."/>
            <person name="Chen H."/>
            <person name="Cerdeno-Tarraga A.M."/>
            <person name="Brooks K."/>
            <person name="Quail M.A."/>
            <person name="Pineiro S.A."/>
            <person name="Hobley L."/>
            <person name="Sockett R.E."/>
            <person name="Bentley S.D."/>
            <person name="Parkhill J."/>
            <person name="Williams H.N."/>
            <person name="Stine O.C."/>
        </authorList>
    </citation>
    <scope>NUCLEOTIDE SEQUENCE [LARGE SCALE GENOMIC DNA]</scope>
    <source>
        <strain evidence="2">ATCC BAA-682 / DSM 15412 / SJ</strain>
    </source>
</reference>
<sequence>MKVKLILFFLLCQSLSYAGKDEENYESLKETVQKVDILKEAKSGPNSSINYDCHDCISEVELSKAVKLDREEVKMDRTLFLKGKDDGEFTIIRTKDSPDKVTIKFKERYRSCKKTVAHQNPLSGQIGFSCMYSSSEFRDDSITIDFSDRPLKGDSEAIKVRLVKLSASNKGFINASFKDQSGRGVTSSRGGSFLFFGTKYNLE</sequence>
<keyword evidence="2" id="KW-1185">Reference proteome</keyword>
<accession>E1X370</accession>
<gene>
    <name evidence="1" type="ordered locus">BMS_2089</name>
</gene>
<organism evidence="1 2">
    <name type="scientific">Halobacteriovorax marinus (strain ATCC BAA-682 / DSM 15412 / SJ)</name>
    <name type="common">Bacteriovorax marinus</name>
    <dbReference type="NCBI Taxonomy" id="862908"/>
    <lineage>
        <taxon>Bacteria</taxon>
        <taxon>Pseudomonadati</taxon>
        <taxon>Bdellovibrionota</taxon>
        <taxon>Bacteriovoracia</taxon>
        <taxon>Bacteriovoracales</taxon>
        <taxon>Halobacteriovoraceae</taxon>
        <taxon>Halobacteriovorax</taxon>
    </lineage>
</organism>
<dbReference type="OrthoDB" id="9960686at2"/>
<name>E1X370_HALMS</name>
<proteinExistence type="predicted"/>
<evidence type="ECO:0000313" key="2">
    <source>
        <dbReference type="Proteomes" id="UP000008963"/>
    </source>
</evidence>
<dbReference type="PATRIC" id="fig|862908.3.peg.1987"/>
<dbReference type="EMBL" id="FQ312005">
    <property type="protein sequence ID" value="CBW26900.1"/>
    <property type="molecule type" value="Genomic_DNA"/>
</dbReference>
<dbReference type="AlphaFoldDB" id="E1X370"/>
<dbReference type="RefSeq" id="WP_014244678.1">
    <property type="nucleotide sequence ID" value="NC_016620.1"/>
</dbReference>